<dbReference type="InterPro" id="IPR034191">
    <property type="entry name" value="MARF1_RRM2"/>
</dbReference>
<evidence type="ECO:0000259" key="2">
    <source>
        <dbReference type="PROSITE" id="PS51644"/>
    </source>
</evidence>
<feature type="domain" description="HTH OST-type" evidence="2">
    <location>
        <begin position="696"/>
        <end position="777"/>
    </location>
</feature>
<protein>
    <recommendedName>
        <fullName evidence="2">HTH OST-type domain-containing protein</fullName>
    </recommendedName>
</protein>
<keyword evidence="4" id="KW-1185">Reference proteome</keyword>
<accession>A0AAW1DCQ6</accession>
<evidence type="ECO:0000256" key="1">
    <source>
        <dbReference type="SAM" id="MobiDB-lite"/>
    </source>
</evidence>
<dbReference type="Pfam" id="PF12872">
    <property type="entry name" value="OST-HTH"/>
    <property type="match status" value="5"/>
</dbReference>
<feature type="region of interest" description="Disordered" evidence="1">
    <location>
        <begin position="131"/>
        <end position="154"/>
    </location>
</feature>
<name>A0AAW1DCQ6_9HEMI</name>
<sequence>MDEWVKCQLPNTLNNQENVPDLDSAEKSFLPLDWKFFTKDTNLSKNRSILASKNDNDLRYVFEKGGSECISARNDKIWGDEYNEFKEMHEKCTNLSILQQPRNKKKSQPTRHLTKNVGILRKSRTPPPFMLTHKGNFVPSSSRNSANTDDTLERHKLPYSSNGGSSVELHVTHLDQSIDPTDMKKILFALFGEHVMVLHISVFVQSDGNLAALVKVPSMQDAQYAISQLHRRKVGHKKIMISHGHSGMPQSPQFIRWQVVSLLKEVPGFKLPLFKFLEMFESRYVNTISLSDLYRLKDVCVITDESSGRMVSLQNNLWNTPSPCLTPTQDVEPYCMKHYKIRVCPDKGWAEQEVPPLPNVMVSLSDFSTNILHLLKTHDNILPLSSLCDCYIDECGPLTFNESGVPLEHLVTCIGNVELAVTNGVKYLKLSSTANGSNDSGTNEDMVVPVNPSLAEVLALFGKELVEILKTQTHCQLLFNRFIPAYHHHFGRQCRVADYGFTKLIDLLEALPNIIQVIGEGNKRIVTLSHRAQIRRFTSDVLRTLKTQPYKRMPLSELSAVFERILGKPFDPVDYGLCYLLDLVGQLKKTAVLVIPSHDINDIILAIPKREQTPSEIERTRQFAKEVVELLGLAPHCSILFNKFIPAYHHHYGHQCRVANFGFTKLIELFEAIPDIVQLEEDSEGERKVTLTHKEKIRVLGEQICELVTPSSPPGLPLSSLESAFLWHYGYSLKPSVYSASTLTDLIMSLSTVMLVDSDIGKVIVPVEQQLIKHLISRVKRLLITSDEGKMCYSKLKCSFSNTHEKYISSHKLQRLLPEAIQVIVENKEEMIVLTPLYQLVRRICLILMKNYGQLSLSLLETLYHREYQSYIQPREFGFSNLQTLLCAMPDIFVFRERGPKKNVLLNKDILQKNTKAKEIQELYLSREDSELFSFETSQKTCNIPVVNLPEFESPADTLTFSSLISPCKGLLPPSARPSFLLPPHPSQLPSPNYLLSNKGNQEDEYEFESVKNNLKRNCAMVDDFPLKTINNKVQDKGSSPKKRRIRLAAQFETPFDFS</sequence>
<gene>
    <name evidence="3" type="ORF">O3M35_006253</name>
</gene>
<organism evidence="3 4">
    <name type="scientific">Rhynocoris fuscipes</name>
    <dbReference type="NCBI Taxonomy" id="488301"/>
    <lineage>
        <taxon>Eukaryota</taxon>
        <taxon>Metazoa</taxon>
        <taxon>Ecdysozoa</taxon>
        <taxon>Arthropoda</taxon>
        <taxon>Hexapoda</taxon>
        <taxon>Insecta</taxon>
        <taxon>Pterygota</taxon>
        <taxon>Neoptera</taxon>
        <taxon>Paraneoptera</taxon>
        <taxon>Hemiptera</taxon>
        <taxon>Heteroptera</taxon>
        <taxon>Panheteroptera</taxon>
        <taxon>Cimicomorpha</taxon>
        <taxon>Reduviidae</taxon>
        <taxon>Harpactorinae</taxon>
        <taxon>Harpactorini</taxon>
        <taxon>Rhynocoris</taxon>
    </lineage>
</organism>
<feature type="domain" description="HTH OST-type" evidence="2">
    <location>
        <begin position="533"/>
        <end position="610"/>
    </location>
</feature>
<dbReference type="InterPro" id="IPR045602">
    <property type="entry name" value="MARF1_LOTUS"/>
</dbReference>
<dbReference type="Proteomes" id="UP001461498">
    <property type="component" value="Unassembled WGS sequence"/>
</dbReference>
<evidence type="ECO:0000313" key="4">
    <source>
        <dbReference type="Proteomes" id="UP001461498"/>
    </source>
</evidence>
<dbReference type="Pfam" id="PF19687">
    <property type="entry name" value="MARF1_LOTUS"/>
    <property type="match status" value="1"/>
</dbReference>
<dbReference type="PROSITE" id="PS51644">
    <property type="entry name" value="HTH_OST"/>
    <property type="match status" value="5"/>
</dbReference>
<feature type="domain" description="HTH OST-type" evidence="2">
    <location>
        <begin position="619"/>
        <end position="695"/>
    </location>
</feature>
<dbReference type="AlphaFoldDB" id="A0AAW1DCQ6"/>
<dbReference type="Gene3D" id="3.30.420.610">
    <property type="entry name" value="LOTUS domain-like"/>
    <property type="match status" value="3"/>
</dbReference>
<dbReference type="InterPro" id="IPR025605">
    <property type="entry name" value="OST-HTH/LOTUS_dom"/>
</dbReference>
<comment type="caution">
    <text evidence="3">The sequence shown here is derived from an EMBL/GenBank/DDBJ whole genome shotgun (WGS) entry which is preliminary data.</text>
</comment>
<dbReference type="GO" id="GO:0003676">
    <property type="term" value="F:nucleic acid binding"/>
    <property type="evidence" value="ECO:0007669"/>
    <property type="project" value="InterPro"/>
</dbReference>
<dbReference type="InterPro" id="IPR035979">
    <property type="entry name" value="RBD_domain_sf"/>
</dbReference>
<dbReference type="Gene3D" id="3.30.70.330">
    <property type="match status" value="1"/>
</dbReference>
<feature type="domain" description="HTH OST-type" evidence="2">
    <location>
        <begin position="457"/>
        <end position="532"/>
    </location>
</feature>
<dbReference type="EMBL" id="JAPXFL010000003">
    <property type="protein sequence ID" value="KAK9508774.1"/>
    <property type="molecule type" value="Genomic_DNA"/>
</dbReference>
<dbReference type="SUPFAM" id="SSF54928">
    <property type="entry name" value="RNA-binding domain, RBD"/>
    <property type="match status" value="1"/>
</dbReference>
<feature type="domain" description="HTH OST-type" evidence="2">
    <location>
        <begin position="836"/>
        <end position="909"/>
    </location>
</feature>
<evidence type="ECO:0000313" key="3">
    <source>
        <dbReference type="EMBL" id="KAK9508774.1"/>
    </source>
</evidence>
<dbReference type="InterPro" id="IPR012677">
    <property type="entry name" value="Nucleotide-bd_a/b_plait_sf"/>
</dbReference>
<dbReference type="CDD" id="cd12256">
    <property type="entry name" value="RRM2_LKAP"/>
    <property type="match status" value="1"/>
</dbReference>
<feature type="compositionally biased region" description="Polar residues" evidence="1">
    <location>
        <begin position="138"/>
        <end position="149"/>
    </location>
</feature>
<dbReference type="InterPro" id="IPR041966">
    <property type="entry name" value="LOTUS-like"/>
</dbReference>
<reference evidence="3 4" key="1">
    <citation type="submission" date="2022-12" db="EMBL/GenBank/DDBJ databases">
        <title>Chromosome-level genome assembly of true bugs.</title>
        <authorList>
            <person name="Ma L."/>
            <person name="Li H."/>
        </authorList>
    </citation>
    <scope>NUCLEOTIDE SEQUENCE [LARGE SCALE GENOMIC DNA]</scope>
    <source>
        <strain evidence="3">Lab_2022b</strain>
    </source>
</reference>
<dbReference type="CDD" id="cd08824">
    <property type="entry name" value="LOTUS"/>
    <property type="match status" value="2"/>
</dbReference>
<proteinExistence type="predicted"/>